<accession>A0A2T1HRB6</accession>
<protein>
    <recommendedName>
        <fullName evidence="5">NnrS family protein</fullName>
    </recommendedName>
</protein>
<feature type="transmembrane region" description="Helical" evidence="2">
    <location>
        <begin position="96"/>
        <end position="113"/>
    </location>
</feature>
<proteinExistence type="predicted"/>
<evidence type="ECO:0000313" key="4">
    <source>
        <dbReference type="Proteomes" id="UP000239772"/>
    </source>
</evidence>
<keyword evidence="2" id="KW-1133">Transmembrane helix</keyword>
<feature type="transmembrane region" description="Helical" evidence="2">
    <location>
        <begin position="175"/>
        <end position="194"/>
    </location>
</feature>
<reference evidence="4" key="1">
    <citation type="submission" date="2018-03" db="EMBL/GenBank/DDBJ databases">
        <authorList>
            <person name="Sun L."/>
            <person name="Liu H."/>
            <person name="Chen W."/>
            <person name="Huang K."/>
            <person name="Liu W."/>
            <person name="Gao X."/>
        </authorList>
    </citation>
    <scope>NUCLEOTIDE SEQUENCE [LARGE SCALE GENOMIC DNA]</scope>
    <source>
        <strain evidence="4">SH9</strain>
    </source>
</reference>
<gene>
    <name evidence="3" type="ORF">SLNSH_15205</name>
</gene>
<comment type="caution">
    <text evidence="3">The sequence shown here is derived from an EMBL/GenBank/DDBJ whole genome shotgun (WGS) entry which is preliminary data.</text>
</comment>
<feature type="transmembrane region" description="Helical" evidence="2">
    <location>
        <begin position="354"/>
        <end position="377"/>
    </location>
</feature>
<evidence type="ECO:0008006" key="5">
    <source>
        <dbReference type="Google" id="ProtNLM"/>
    </source>
</evidence>
<feature type="transmembrane region" description="Helical" evidence="2">
    <location>
        <begin position="383"/>
        <end position="403"/>
    </location>
</feature>
<dbReference type="Pfam" id="PF05940">
    <property type="entry name" value="NnrS"/>
    <property type="match status" value="1"/>
</dbReference>
<keyword evidence="2" id="KW-0472">Membrane</keyword>
<dbReference type="InterPro" id="IPR010266">
    <property type="entry name" value="NnrS"/>
</dbReference>
<feature type="transmembrane region" description="Helical" evidence="2">
    <location>
        <begin position="200"/>
        <end position="221"/>
    </location>
</feature>
<organism evidence="3 4">
    <name type="scientific">Alsobacter soli</name>
    <dbReference type="NCBI Taxonomy" id="2109933"/>
    <lineage>
        <taxon>Bacteria</taxon>
        <taxon>Pseudomonadati</taxon>
        <taxon>Pseudomonadota</taxon>
        <taxon>Alphaproteobacteria</taxon>
        <taxon>Hyphomicrobiales</taxon>
        <taxon>Alsobacteraceae</taxon>
        <taxon>Alsobacter</taxon>
    </lineage>
</organism>
<feature type="transmembrane region" description="Helical" evidence="2">
    <location>
        <begin position="296"/>
        <end position="315"/>
    </location>
</feature>
<feature type="transmembrane region" description="Helical" evidence="2">
    <location>
        <begin position="321"/>
        <end position="342"/>
    </location>
</feature>
<feature type="region of interest" description="Disordered" evidence="1">
    <location>
        <begin position="24"/>
        <end position="48"/>
    </location>
</feature>
<evidence type="ECO:0000256" key="1">
    <source>
        <dbReference type="SAM" id="MobiDB-lite"/>
    </source>
</evidence>
<dbReference type="AlphaFoldDB" id="A0A2T1HRB6"/>
<dbReference type="Proteomes" id="UP000239772">
    <property type="component" value="Unassembled WGS sequence"/>
</dbReference>
<dbReference type="EMBL" id="PVZS01000016">
    <property type="protein sequence ID" value="PSC04201.1"/>
    <property type="molecule type" value="Genomic_DNA"/>
</dbReference>
<evidence type="ECO:0000313" key="3">
    <source>
        <dbReference type="EMBL" id="PSC04201.1"/>
    </source>
</evidence>
<evidence type="ECO:0000256" key="2">
    <source>
        <dbReference type="SAM" id="Phobius"/>
    </source>
</evidence>
<name>A0A2T1HRB6_9HYPH</name>
<keyword evidence="2" id="KW-0812">Transmembrane</keyword>
<keyword evidence="4" id="KW-1185">Reference proteome</keyword>
<sequence length="418" mass="42928">MARSIPLKQAIACAPSRRTCRSRTASCTGPLAPNGSPMGAAGSRPTSDRGACRPELHVVFFRLASAHAALAGLLWPAARLGLVETARAALAHREELIFGAVPMMIAGFTLTAARRWTGRPVRPDPSAALLGAWGAGILARLSDWPGARAASGALPLLLGAALAIHLLRCRRWRDLTLAALVTGMGAAALAPASLLDQDSAFRLAFALGAALLITLSGRIVPALGRHFLALPPLIPDARSRRLEAVETAFASAALALWAIRPTGGMTALALTALAAQRLAAVARWRVWPMARHPRLLAMLAGALALSVGCAALAWSAAGGGLATAIGVHLLALGGYGLLGLAVMASMVHKRRGAAFAVAPGEVAAYAAMAGALGLRLAGRGLTWGPAAAGACWSAAFLLFLLFTRKATRNLGPKPCQGC</sequence>
<feature type="transmembrane region" description="Helical" evidence="2">
    <location>
        <begin position="148"/>
        <end position="168"/>
    </location>
</feature>